<protein>
    <recommendedName>
        <fullName evidence="1">Rhodanese domain-containing protein</fullName>
    </recommendedName>
</protein>
<dbReference type="PANTHER" id="PTHR43031">
    <property type="entry name" value="FAD-DEPENDENT OXIDOREDUCTASE"/>
    <property type="match status" value="1"/>
</dbReference>
<dbReference type="SMART" id="SM00450">
    <property type="entry name" value="RHOD"/>
    <property type="match status" value="1"/>
</dbReference>
<accession>A0A0F9MRB0</accession>
<dbReference type="PANTHER" id="PTHR43031:SF1">
    <property type="entry name" value="PYRIDINE NUCLEOTIDE-DISULPHIDE OXIDOREDUCTASE"/>
    <property type="match status" value="1"/>
</dbReference>
<proteinExistence type="predicted"/>
<evidence type="ECO:0000259" key="1">
    <source>
        <dbReference type="PROSITE" id="PS50206"/>
    </source>
</evidence>
<sequence length="129" mass="15118">NLIFPVITYLIVWYPGSLTSESYAAETFKNVTTFDAYHMIKDQKILILDVRIDVEYAQSHIRDAVLIPLMVLSKRVHELKRDQRILVYCYKGNRSKTACEYLASKDFKHIYNMLGGIYSWIEEGYEVVK</sequence>
<dbReference type="CDD" id="cd00158">
    <property type="entry name" value="RHOD"/>
    <property type="match status" value="1"/>
</dbReference>
<gene>
    <name evidence="2" type="ORF">LCGC14_1351890</name>
</gene>
<feature type="non-terminal residue" evidence="2">
    <location>
        <position position="1"/>
    </location>
</feature>
<dbReference type="Gene3D" id="3.40.250.10">
    <property type="entry name" value="Rhodanese-like domain"/>
    <property type="match status" value="1"/>
</dbReference>
<dbReference type="EMBL" id="LAZR01008361">
    <property type="protein sequence ID" value="KKM79245.1"/>
    <property type="molecule type" value="Genomic_DNA"/>
</dbReference>
<dbReference type="InterPro" id="IPR036873">
    <property type="entry name" value="Rhodanese-like_dom_sf"/>
</dbReference>
<comment type="caution">
    <text evidence="2">The sequence shown here is derived from an EMBL/GenBank/DDBJ whole genome shotgun (WGS) entry which is preliminary data.</text>
</comment>
<dbReference type="InterPro" id="IPR050229">
    <property type="entry name" value="GlpE_sulfurtransferase"/>
</dbReference>
<name>A0A0F9MRB0_9ZZZZ</name>
<reference evidence="2" key="1">
    <citation type="journal article" date="2015" name="Nature">
        <title>Complex archaea that bridge the gap between prokaryotes and eukaryotes.</title>
        <authorList>
            <person name="Spang A."/>
            <person name="Saw J.H."/>
            <person name="Jorgensen S.L."/>
            <person name="Zaremba-Niedzwiedzka K."/>
            <person name="Martijn J."/>
            <person name="Lind A.E."/>
            <person name="van Eijk R."/>
            <person name="Schleper C."/>
            <person name="Guy L."/>
            <person name="Ettema T.J."/>
        </authorList>
    </citation>
    <scope>NUCLEOTIDE SEQUENCE</scope>
</reference>
<dbReference type="SUPFAM" id="SSF52821">
    <property type="entry name" value="Rhodanese/Cell cycle control phosphatase"/>
    <property type="match status" value="1"/>
</dbReference>
<dbReference type="AlphaFoldDB" id="A0A0F9MRB0"/>
<evidence type="ECO:0000313" key="2">
    <source>
        <dbReference type="EMBL" id="KKM79245.1"/>
    </source>
</evidence>
<dbReference type="Pfam" id="PF00581">
    <property type="entry name" value="Rhodanese"/>
    <property type="match status" value="1"/>
</dbReference>
<dbReference type="PROSITE" id="PS50206">
    <property type="entry name" value="RHODANESE_3"/>
    <property type="match status" value="1"/>
</dbReference>
<dbReference type="InterPro" id="IPR001763">
    <property type="entry name" value="Rhodanese-like_dom"/>
</dbReference>
<feature type="domain" description="Rhodanese" evidence="1">
    <location>
        <begin position="41"/>
        <end position="129"/>
    </location>
</feature>
<organism evidence="2">
    <name type="scientific">marine sediment metagenome</name>
    <dbReference type="NCBI Taxonomy" id="412755"/>
    <lineage>
        <taxon>unclassified sequences</taxon>
        <taxon>metagenomes</taxon>
        <taxon>ecological metagenomes</taxon>
    </lineage>
</organism>